<feature type="compositionally biased region" description="Basic and acidic residues" evidence="8">
    <location>
        <begin position="496"/>
        <end position="516"/>
    </location>
</feature>
<dbReference type="GO" id="GO:0032807">
    <property type="term" value="C:DNA ligase IV complex"/>
    <property type="evidence" value="ECO:0007669"/>
    <property type="project" value="TreeGrafter"/>
</dbReference>
<evidence type="ECO:0000256" key="3">
    <source>
        <dbReference type="ARBA" id="ARBA00023125"/>
    </source>
</evidence>
<dbReference type="PANTHER" id="PTHR32235:SF1">
    <property type="entry name" value="NON-HOMOLOGOUS END-JOINING FACTOR 1"/>
    <property type="match status" value="1"/>
</dbReference>
<keyword evidence="12" id="KW-1185">Reference proteome</keyword>
<dbReference type="Pfam" id="PF09302">
    <property type="entry name" value="XLF"/>
    <property type="match status" value="1"/>
</dbReference>
<name>A0A9P4K9K1_9PLEO</name>
<sequence>MSCWRVLRLSDFAYDQHPLQLLIKAQFGRETYGVFLTDLSSIWSEELDVAGIIARASQQESPIEVSLQDTSQLPILLDNVRKSLSAAEDTACRLTRNGEDGIVIHTSTILPQPLDSLRWRFVLRKESSVMLKNELILPLLVSSLIQHDRINSLCNIVSEKDKAITKLLDQFESSNLDLATAFPSIGGSKPGRRPIKREQAAKHIPALLPFNDSTWKQETSHVQGLRLCTLGLFQEALSECYLGVPAQMRSKECEDRWWTSIKNESNESDLLSRPRGSQPIFQTKPPTPPEPSGDETEDGFETHEHFNVRSPSPHKKQQPDVCQSKSTEDGGMDALPENQAQKPPRVAGDQGSRISDPPDWRPSPLPKAGLRTAKKAKGFRIGGAKAERGVELSPSSPPVGKTGLEEAKARSDQGVRDTAILAHSKSRSSEMPKIVKKPFKIGGKYKVEKDGGPASIATLPPRIMTENPNVDNAPLAAVNSQGNGRAEEIQEQEQNAEERADRRRRELKRKIEEMARKQTQKKKRF</sequence>
<dbReference type="OrthoDB" id="2155935at2759"/>
<reference evidence="12" key="1">
    <citation type="journal article" date="2020" name="Stud. Mycol.">
        <title>101 Dothideomycetes genomes: A test case for predicting lifestyles and emergence of pathogens.</title>
        <authorList>
            <person name="Haridas S."/>
            <person name="Albert R."/>
            <person name="Binder M."/>
            <person name="Bloem J."/>
            <person name="LaButti K."/>
            <person name="Salamov A."/>
            <person name="Andreopoulos B."/>
            <person name="Baker S."/>
            <person name="Barry K."/>
            <person name="Bills G."/>
            <person name="Bluhm B."/>
            <person name="Cannon C."/>
            <person name="Castanera R."/>
            <person name="Culley D."/>
            <person name="Daum C."/>
            <person name="Ezra D."/>
            <person name="Gonzalez J."/>
            <person name="Henrissat B."/>
            <person name="Kuo A."/>
            <person name="Liang C."/>
            <person name="Lipzen A."/>
            <person name="Lutzoni F."/>
            <person name="Magnuson J."/>
            <person name="Mondo S."/>
            <person name="Nolan M."/>
            <person name="Ohm R."/>
            <person name="Pangilinan J."/>
            <person name="Park H.-J."/>
            <person name="Ramirez L."/>
            <person name="Alfaro M."/>
            <person name="Sun H."/>
            <person name="Tritt A."/>
            <person name="Yoshinaga Y."/>
            <person name="Zwiers L.-H."/>
            <person name="Turgeon B."/>
            <person name="Goodwin S."/>
            <person name="Spatafora J."/>
            <person name="Crous P."/>
            <person name="Grigoriev I."/>
        </authorList>
    </citation>
    <scope>NUCLEOTIDE SEQUENCE [LARGE SCALE GENOMIC DNA]</scope>
    <source>
        <strain evidence="12">CBS 304.66</strain>
    </source>
</reference>
<keyword evidence="3" id="KW-0238">DNA-binding</keyword>
<dbReference type="CDD" id="cd22285">
    <property type="entry name" value="HD_XLF_N"/>
    <property type="match status" value="1"/>
</dbReference>
<dbReference type="Gene3D" id="2.170.210.10">
    <property type="entry name" value="DNA double-strand break repair and VJ recombination XRCC4, N-terminal"/>
    <property type="match status" value="1"/>
</dbReference>
<accession>A0A9P4K9K1</accession>
<keyword evidence="4" id="KW-0234">DNA repair</keyword>
<dbReference type="InterPro" id="IPR053829">
    <property type="entry name" value="XLF-like_CC"/>
</dbReference>
<proteinExistence type="inferred from homology"/>
<organism evidence="11 12">
    <name type="scientific">Lojkania enalia</name>
    <dbReference type="NCBI Taxonomy" id="147567"/>
    <lineage>
        <taxon>Eukaryota</taxon>
        <taxon>Fungi</taxon>
        <taxon>Dikarya</taxon>
        <taxon>Ascomycota</taxon>
        <taxon>Pezizomycotina</taxon>
        <taxon>Dothideomycetes</taxon>
        <taxon>Pleosporomycetidae</taxon>
        <taxon>Pleosporales</taxon>
        <taxon>Pleosporales incertae sedis</taxon>
        <taxon>Lojkania</taxon>
    </lineage>
</organism>
<comment type="caution">
    <text evidence="11">The sequence shown here is derived from an EMBL/GenBank/DDBJ whole genome shotgun (WGS) entry which is preliminary data.</text>
</comment>
<dbReference type="GO" id="GO:0045027">
    <property type="term" value="F:DNA end binding"/>
    <property type="evidence" value="ECO:0007669"/>
    <property type="project" value="TreeGrafter"/>
</dbReference>
<keyword evidence="5" id="KW-0539">Nucleus</keyword>
<evidence type="ECO:0000256" key="5">
    <source>
        <dbReference type="ARBA" id="ARBA00023242"/>
    </source>
</evidence>
<feature type="region of interest" description="Disordered" evidence="8">
    <location>
        <begin position="444"/>
        <end position="525"/>
    </location>
</feature>
<evidence type="ECO:0000259" key="10">
    <source>
        <dbReference type="Pfam" id="PF21928"/>
    </source>
</evidence>
<evidence type="ECO:0000256" key="8">
    <source>
        <dbReference type="SAM" id="MobiDB-lite"/>
    </source>
</evidence>
<dbReference type="InterPro" id="IPR015381">
    <property type="entry name" value="XLF-like_N"/>
</dbReference>
<dbReference type="InterPro" id="IPR052287">
    <property type="entry name" value="NHEJ_factor"/>
</dbReference>
<evidence type="ECO:0000256" key="6">
    <source>
        <dbReference type="ARBA" id="ARBA00025747"/>
    </source>
</evidence>
<feature type="domain" description="XLF-like coiled-coil region" evidence="10">
    <location>
        <begin position="128"/>
        <end position="178"/>
    </location>
</feature>
<evidence type="ECO:0000313" key="12">
    <source>
        <dbReference type="Proteomes" id="UP000800093"/>
    </source>
</evidence>
<evidence type="ECO:0000313" key="11">
    <source>
        <dbReference type="EMBL" id="KAF2263583.1"/>
    </source>
</evidence>
<dbReference type="AlphaFoldDB" id="A0A9P4K9K1"/>
<comment type="subcellular location">
    <subcellularLocation>
        <location evidence="1">Nucleus</location>
    </subcellularLocation>
</comment>
<comment type="similarity">
    <text evidence="6">Belongs to the XRCC4-XLF family. XLF subfamily.</text>
</comment>
<protein>
    <recommendedName>
        <fullName evidence="7">Non-homologous end-joining factor 1</fullName>
    </recommendedName>
</protein>
<feature type="region of interest" description="Disordered" evidence="8">
    <location>
        <begin position="265"/>
        <end position="416"/>
    </location>
</feature>
<feature type="compositionally biased region" description="Basic and acidic residues" evidence="8">
    <location>
        <begin position="403"/>
        <end position="415"/>
    </location>
</feature>
<evidence type="ECO:0000256" key="4">
    <source>
        <dbReference type="ARBA" id="ARBA00023204"/>
    </source>
</evidence>
<evidence type="ECO:0000259" key="9">
    <source>
        <dbReference type="Pfam" id="PF09302"/>
    </source>
</evidence>
<gene>
    <name evidence="11" type="ORF">CC78DRAFT_496505</name>
</gene>
<dbReference type="InterPro" id="IPR038051">
    <property type="entry name" value="XRCC4-like_N_sf"/>
</dbReference>
<evidence type="ECO:0000256" key="7">
    <source>
        <dbReference type="ARBA" id="ARBA00044529"/>
    </source>
</evidence>
<dbReference type="Pfam" id="PF21928">
    <property type="entry name" value="XLF_CC"/>
    <property type="match status" value="1"/>
</dbReference>
<feature type="domain" description="XLF-like N-terminal" evidence="9">
    <location>
        <begin position="4"/>
        <end position="124"/>
    </location>
</feature>
<dbReference type="EMBL" id="ML986624">
    <property type="protein sequence ID" value="KAF2263583.1"/>
    <property type="molecule type" value="Genomic_DNA"/>
</dbReference>
<dbReference type="Proteomes" id="UP000800093">
    <property type="component" value="Unassembled WGS sequence"/>
</dbReference>
<evidence type="ECO:0000256" key="1">
    <source>
        <dbReference type="ARBA" id="ARBA00004123"/>
    </source>
</evidence>
<keyword evidence="2" id="KW-0227">DNA damage</keyword>
<dbReference type="GO" id="GO:0006303">
    <property type="term" value="P:double-strand break repair via nonhomologous end joining"/>
    <property type="evidence" value="ECO:0007669"/>
    <property type="project" value="UniProtKB-ARBA"/>
</dbReference>
<dbReference type="PANTHER" id="PTHR32235">
    <property type="entry name" value="NON-HOMOLOGOUS END-JOINING FACTOR 1"/>
    <property type="match status" value="1"/>
</dbReference>
<evidence type="ECO:0000256" key="2">
    <source>
        <dbReference type="ARBA" id="ARBA00022763"/>
    </source>
</evidence>